<dbReference type="PROSITE" id="PS50835">
    <property type="entry name" value="IG_LIKE"/>
    <property type="match status" value="5"/>
</dbReference>
<name>A0A9P0TV88_PIEBR</name>
<feature type="domain" description="Ig-like" evidence="15">
    <location>
        <begin position="218"/>
        <end position="306"/>
    </location>
</feature>
<feature type="domain" description="Ig-like" evidence="15">
    <location>
        <begin position="124"/>
        <end position="211"/>
    </location>
</feature>
<dbReference type="Proteomes" id="UP001152562">
    <property type="component" value="Unassembled WGS sequence"/>
</dbReference>
<evidence type="ECO:0000256" key="2">
    <source>
        <dbReference type="ARBA" id="ARBA00004236"/>
    </source>
</evidence>
<dbReference type="InterPro" id="IPR003961">
    <property type="entry name" value="FN3_dom"/>
</dbReference>
<dbReference type="SUPFAM" id="SSF48726">
    <property type="entry name" value="Immunoglobulin"/>
    <property type="match status" value="5"/>
</dbReference>
<evidence type="ECO:0000256" key="14">
    <source>
        <dbReference type="SAM" id="SignalP"/>
    </source>
</evidence>
<evidence type="ECO:0000256" key="4">
    <source>
        <dbReference type="ARBA" id="ARBA00022692"/>
    </source>
</evidence>
<accession>A0A9P0TV88</accession>
<protein>
    <recommendedName>
        <fullName evidence="19">Fasciclin-2-like</fullName>
    </recommendedName>
</protein>
<feature type="signal peptide" evidence="14">
    <location>
        <begin position="1"/>
        <end position="21"/>
    </location>
</feature>
<evidence type="ECO:0000256" key="12">
    <source>
        <dbReference type="ARBA" id="ARBA00023319"/>
    </source>
</evidence>
<dbReference type="SMART" id="SM00060">
    <property type="entry name" value="FN3"/>
    <property type="match status" value="2"/>
</dbReference>
<dbReference type="GO" id="GO:0030154">
    <property type="term" value="P:cell differentiation"/>
    <property type="evidence" value="ECO:0007669"/>
    <property type="project" value="UniProtKB-ARBA"/>
</dbReference>
<dbReference type="Gene3D" id="2.60.40.10">
    <property type="entry name" value="Immunoglobulins"/>
    <property type="match status" value="7"/>
</dbReference>
<feature type="domain" description="Ig-like" evidence="15">
    <location>
        <begin position="406"/>
        <end position="492"/>
    </location>
</feature>
<feature type="chain" id="PRO_5040166851" description="Fasciclin-2-like" evidence="14">
    <location>
        <begin position="22"/>
        <end position="790"/>
    </location>
</feature>
<evidence type="ECO:0000256" key="8">
    <source>
        <dbReference type="ARBA" id="ARBA00022989"/>
    </source>
</evidence>
<dbReference type="InterPro" id="IPR051170">
    <property type="entry name" value="Neural/epithelial_adhesion"/>
</dbReference>
<dbReference type="AlphaFoldDB" id="A0A9P0TV88"/>
<dbReference type="InterPro" id="IPR007110">
    <property type="entry name" value="Ig-like_dom"/>
</dbReference>
<dbReference type="PANTHER" id="PTHR12231:SF269">
    <property type="entry name" value="FASCILIN 2-LIKE PROTEIN"/>
    <property type="match status" value="1"/>
</dbReference>
<dbReference type="InterPro" id="IPR003599">
    <property type="entry name" value="Ig_sub"/>
</dbReference>
<evidence type="ECO:0000313" key="17">
    <source>
        <dbReference type="EMBL" id="CAH4036776.1"/>
    </source>
</evidence>
<evidence type="ECO:0000259" key="16">
    <source>
        <dbReference type="PROSITE" id="PS50853"/>
    </source>
</evidence>
<evidence type="ECO:0000256" key="9">
    <source>
        <dbReference type="ARBA" id="ARBA00023136"/>
    </source>
</evidence>
<dbReference type="SUPFAM" id="SSF49265">
    <property type="entry name" value="Fibronectin type III"/>
    <property type="match status" value="1"/>
</dbReference>
<dbReference type="InterPro" id="IPR009138">
    <property type="entry name" value="Neural_cell_adh"/>
</dbReference>
<organism evidence="17 18">
    <name type="scientific">Pieris brassicae</name>
    <name type="common">White butterfly</name>
    <name type="synonym">Large white butterfly</name>
    <dbReference type="NCBI Taxonomy" id="7116"/>
    <lineage>
        <taxon>Eukaryota</taxon>
        <taxon>Metazoa</taxon>
        <taxon>Ecdysozoa</taxon>
        <taxon>Arthropoda</taxon>
        <taxon>Hexapoda</taxon>
        <taxon>Insecta</taxon>
        <taxon>Pterygota</taxon>
        <taxon>Neoptera</taxon>
        <taxon>Endopterygota</taxon>
        <taxon>Lepidoptera</taxon>
        <taxon>Glossata</taxon>
        <taxon>Ditrysia</taxon>
        <taxon>Papilionoidea</taxon>
        <taxon>Pieridae</taxon>
        <taxon>Pierinae</taxon>
        <taxon>Pieris</taxon>
    </lineage>
</organism>
<comment type="caution">
    <text evidence="17">The sequence shown here is derived from an EMBL/GenBank/DDBJ whole genome shotgun (WGS) entry which is preliminary data.</text>
</comment>
<reference evidence="17" key="1">
    <citation type="submission" date="2022-05" db="EMBL/GenBank/DDBJ databases">
        <authorList>
            <person name="Okamura Y."/>
        </authorList>
    </citation>
    <scope>NUCLEOTIDE SEQUENCE</scope>
</reference>
<dbReference type="Pfam" id="PF13927">
    <property type="entry name" value="Ig_3"/>
    <property type="match status" value="2"/>
</dbReference>
<keyword evidence="7" id="KW-0130">Cell adhesion</keyword>
<dbReference type="SMART" id="SM00408">
    <property type="entry name" value="IGc2"/>
    <property type="match status" value="4"/>
</dbReference>
<keyword evidence="4 13" id="KW-0812">Transmembrane</keyword>
<dbReference type="GO" id="GO:0098609">
    <property type="term" value="P:cell-cell adhesion"/>
    <property type="evidence" value="ECO:0007669"/>
    <property type="project" value="UniProtKB-ARBA"/>
</dbReference>
<dbReference type="FunFam" id="2.60.40.10:FF:000005">
    <property type="entry name" value="Neuronal cell adhesion molecule"/>
    <property type="match status" value="1"/>
</dbReference>
<evidence type="ECO:0000256" key="11">
    <source>
        <dbReference type="ARBA" id="ARBA00023180"/>
    </source>
</evidence>
<keyword evidence="10" id="KW-1015">Disulfide bond</keyword>
<dbReference type="PROSITE" id="PS50853">
    <property type="entry name" value="FN3"/>
    <property type="match status" value="2"/>
</dbReference>
<gene>
    <name evidence="17" type="ORF">PIBRA_LOCUS12531</name>
</gene>
<dbReference type="InterPro" id="IPR036116">
    <property type="entry name" value="FN3_sf"/>
</dbReference>
<keyword evidence="5 14" id="KW-0732">Signal</keyword>
<evidence type="ECO:0000256" key="6">
    <source>
        <dbReference type="ARBA" id="ARBA00022737"/>
    </source>
</evidence>
<evidence type="ECO:0008006" key="19">
    <source>
        <dbReference type="Google" id="ProtNLM"/>
    </source>
</evidence>
<dbReference type="GO" id="GO:0009653">
    <property type="term" value="P:anatomical structure morphogenesis"/>
    <property type="evidence" value="ECO:0007669"/>
    <property type="project" value="UniProtKB-ARBA"/>
</dbReference>
<dbReference type="GO" id="GO:0005886">
    <property type="term" value="C:plasma membrane"/>
    <property type="evidence" value="ECO:0007669"/>
    <property type="project" value="UniProtKB-SubCell"/>
</dbReference>
<keyword evidence="18" id="KW-1185">Reference proteome</keyword>
<dbReference type="EMBL" id="CALOZG010000083">
    <property type="protein sequence ID" value="CAH4036776.1"/>
    <property type="molecule type" value="Genomic_DNA"/>
</dbReference>
<evidence type="ECO:0000256" key="1">
    <source>
        <dbReference type="ARBA" id="ARBA00004167"/>
    </source>
</evidence>
<evidence type="ECO:0000256" key="10">
    <source>
        <dbReference type="ARBA" id="ARBA00023157"/>
    </source>
</evidence>
<evidence type="ECO:0000256" key="13">
    <source>
        <dbReference type="SAM" id="Phobius"/>
    </source>
</evidence>
<dbReference type="InterPro" id="IPR036179">
    <property type="entry name" value="Ig-like_dom_sf"/>
</dbReference>
<dbReference type="InterPro" id="IPR013098">
    <property type="entry name" value="Ig_I-set"/>
</dbReference>
<dbReference type="Pfam" id="PF07679">
    <property type="entry name" value="I-set"/>
    <property type="match status" value="2"/>
</dbReference>
<keyword evidence="8 13" id="KW-1133">Transmembrane helix</keyword>
<dbReference type="InterPro" id="IPR003598">
    <property type="entry name" value="Ig_sub2"/>
</dbReference>
<sequence length="790" mass="89070">MNWRYLVFRLTLFVIISECNTCFIGNQNHEYRLKTGSSFYMECRCDERPPAVVILKWFGPNDKEIFPPGPGTKSNVYTEWWDELTNSLYITNMSKSSSGEYKCFTVYNETHYVHTYDVQAYEAPYFINTKETQYVINGSDALITCEAKGDINPLISWHKDNFEPIEITEDNKYEISSEGLLIHNISVQDNGVYKCVAADYETGEEVAIDIKVEVVTMPEIVELVAVPENIAYEGASISMECIASGTPPPEYSWKKISKNAHVEDKPNYKQTMNKIEFDNIDKNDTGIYECIASNTAGHVSKQIKLNVLVPPKITQFKNATAVEDGTVQVVCRAEGIPVPQINVAFFGESDDLSIVWDSKVISETETEMYLSFLRVNKSHEGTYICNATNDADSVTAEMYLTVFYKPVFKEPIENVWGWNGNTVNLTCDQESNPPANITWRYESRDISTEKQLEINKIILNDNNVPVIFENDTMYGVYECIAKNDYGTAKKVVVFLQGFAPPPIRNAIVMNITSTSAIFAIVGPEQINGPAVVGFTSEYDLLKNYNITDIHINRTWSIDRPYKINKLKPNSSYLIKFAAVNDVGAGSWSNYLEFVTLEKSSPEEPTWSTDIESIKDGILKWKVGEDNGEQIDYYVIRYCPVVYLAIQNNECIEETIDPTNEFYLSNLEGNLTYYFELIAHNVLGNSSIASTYITLPEREPGALTAGSTLGIVLVAVFLGLILLDFLLLVMKKKGVIASCVHKKDKKTEKINARDRKGLLRENTEIGRSSDGHKEFEYNKNTGVVTGKHSAV</sequence>
<dbReference type="GO" id="GO:0043005">
    <property type="term" value="C:neuron projection"/>
    <property type="evidence" value="ECO:0007669"/>
    <property type="project" value="TreeGrafter"/>
</dbReference>
<evidence type="ECO:0000256" key="3">
    <source>
        <dbReference type="ARBA" id="ARBA00022475"/>
    </source>
</evidence>
<proteinExistence type="predicted"/>
<dbReference type="InterPro" id="IPR013783">
    <property type="entry name" value="Ig-like_fold"/>
</dbReference>
<evidence type="ECO:0000259" key="15">
    <source>
        <dbReference type="PROSITE" id="PS50835"/>
    </source>
</evidence>
<feature type="domain" description="Ig-like" evidence="15">
    <location>
        <begin position="311"/>
        <end position="401"/>
    </location>
</feature>
<dbReference type="CDD" id="cd00063">
    <property type="entry name" value="FN3"/>
    <property type="match status" value="2"/>
</dbReference>
<feature type="domain" description="Fibronectin type-III" evidence="16">
    <location>
        <begin position="502"/>
        <end position="598"/>
    </location>
</feature>
<feature type="domain" description="Fibronectin type-III" evidence="16">
    <location>
        <begin position="600"/>
        <end position="699"/>
    </location>
</feature>
<keyword evidence="6" id="KW-0677">Repeat</keyword>
<keyword evidence="9 13" id="KW-0472">Membrane</keyword>
<keyword evidence="11" id="KW-0325">Glycoprotein</keyword>
<keyword evidence="3" id="KW-1003">Cell membrane</keyword>
<evidence type="ECO:0000256" key="5">
    <source>
        <dbReference type="ARBA" id="ARBA00022729"/>
    </source>
</evidence>
<keyword evidence="12" id="KW-0393">Immunoglobulin domain</keyword>
<dbReference type="PRINTS" id="PR01838">
    <property type="entry name" value="NCAMFAMILY"/>
</dbReference>
<evidence type="ECO:0000313" key="18">
    <source>
        <dbReference type="Proteomes" id="UP001152562"/>
    </source>
</evidence>
<feature type="domain" description="Ig-like" evidence="15">
    <location>
        <begin position="36"/>
        <end position="119"/>
    </location>
</feature>
<comment type="subcellular location">
    <subcellularLocation>
        <location evidence="2">Cell membrane</location>
    </subcellularLocation>
    <subcellularLocation>
        <location evidence="1">Membrane</location>
        <topology evidence="1">Single-pass membrane protein</topology>
    </subcellularLocation>
</comment>
<feature type="transmembrane region" description="Helical" evidence="13">
    <location>
        <begin position="708"/>
        <end position="728"/>
    </location>
</feature>
<evidence type="ECO:0000256" key="7">
    <source>
        <dbReference type="ARBA" id="ARBA00022889"/>
    </source>
</evidence>
<dbReference type="SMART" id="SM00409">
    <property type="entry name" value="IG"/>
    <property type="match status" value="5"/>
</dbReference>
<dbReference type="PANTHER" id="PTHR12231">
    <property type="entry name" value="CTX-RELATED TYPE I TRANSMEMBRANE PROTEIN"/>
    <property type="match status" value="1"/>
</dbReference>